<evidence type="ECO:0000256" key="1">
    <source>
        <dbReference type="SAM" id="MobiDB-lite"/>
    </source>
</evidence>
<proteinExistence type="predicted"/>
<dbReference type="RefSeq" id="WP_118047618.1">
    <property type="nucleotide sequence ID" value="NZ_JAQCUW010000021.1"/>
</dbReference>
<dbReference type="AlphaFoldDB" id="A0A412XY04"/>
<dbReference type="InterPro" id="IPR046573">
    <property type="entry name" value="DUF6633"/>
</dbReference>
<dbReference type="Proteomes" id="UP000284366">
    <property type="component" value="Unassembled WGS sequence"/>
</dbReference>
<dbReference type="Pfam" id="PF20338">
    <property type="entry name" value="DUF6633"/>
    <property type="match status" value="1"/>
</dbReference>
<reference evidence="2 3" key="1">
    <citation type="submission" date="2018-08" db="EMBL/GenBank/DDBJ databases">
        <title>A genome reference for cultivated species of the human gut microbiota.</title>
        <authorList>
            <person name="Zou Y."/>
            <person name="Xue W."/>
            <person name="Luo G."/>
        </authorList>
    </citation>
    <scope>NUCLEOTIDE SEQUENCE [LARGE SCALE GENOMIC DNA]</scope>
    <source>
        <strain evidence="2 3">AF14-27</strain>
    </source>
</reference>
<feature type="compositionally biased region" description="Basic and acidic residues" evidence="1">
    <location>
        <begin position="157"/>
        <end position="175"/>
    </location>
</feature>
<evidence type="ECO:0000313" key="2">
    <source>
        <dbReference type="EMBL" id="RGV50210.1"/>
    </source>
</evidence>
<accession>A0A412XY04</accession>
<protein>
    <submittedName>
        <fullName evidence="2">Uncharacterized protein</fullName>
    </submittedName>
</protein>
<feature type="region of interest" description="Disordered" evidence="1">
    <location>
        <begin position="148"/>
        <end position="175"/>
    </location>
</feature>
<sequence>MMLSAIKQRYPTFSQASAAYSTSLQPILLADLDKAYSEKSPTLSDLERMYGYGSSALWVKTQLLTIDFASSTKEGADENALNEFSGLFVGQYHYIKLTEFILFVARFKLGRYGKFYGYFDTITVGEAFRKFLRERSDELEVIIRRRNNQAQEQRQAPVERNHQPPDDLRAKLNLK</sequence>
<evidence type="ECO:0000313" key="3">
    <source>
        <dbReference type="Proteomes" id="UP000284366"/>
    </source>
</evidence>
<dbReference type="EMBL" id="QRZG01000031">
    <property type="protein sequence ID" value="RGV50210.1"/>
    <property type="molecule type" value="Genomic_DNA"/>
</dbReference>
<comment type="caution">
    <text evidence="2">The sequence shown here is derived from an EMBL/GenBank/DDBJ whole genome shotgun (WGS) entry which is preliminary data.</text>
</comment>
<organism evidence="2 3">
    <name type="scientific">Bacteroides clarus</name>
    <dbReference type="NCBI Taxonomy" id="626929"/>
    <lineage>
        <taxon>Bacteria</taxon>
        <taxon>Pseudomonadati</taxon>
        <taxon>Bacteroidota</taxon>
        <taxon>Bacteroidia</taxon>
        <taxon>Bacteroidales</taxon>
        <taxon>Bacteroidaceae</taxon>
        <taxon>Bacteroides</taxon>
    </lineage>
</organism>
<name>A0A412XY04_9BACE</name>
<gene>
    <name evidence="2" type="ORF">DWW09_15040</name>
</gene>